<proteinExistence type="predicted"/>
<keyword evidence="1" id="KW-0732">Signal</keyword>
<name>J3NME3_GAET3</name>
<dbReference type="EMBL" id="GL385395">
    <property type="protein sequence ID" value="EJT82474.1"/>
    <property type="molecule type" value="Genomic_DNA"/>
</dbReference>
<organism evidence="2">
    <name type="scientific">Gaeumannomyces tritici (strain R3-111a-1)</name>
    <name type="common">Wheat and barley take-all root rot fungus</name>
    <name type="synonym">Gaeumannomyces graminis var. tritici</name>
    <dbReference type="NCBI Taxonomy" id="644352"/>
    <lineage>
        <taxon>Eukaryota</taxon>
        <taxon>Fungi</taxon>
        <taxon>Dikarya</taxon>
        <taxon>Ascomycota</taxon>
        <taxon>Pezizomycotina</taxon>
        <taxon>Sordariomycetes</taxon>
        <taxon>Sordariomycetidae</taxon>
        <taxon>Magnaporthales</taxon>
        <taxon>Magnaporthaceae</taxon>
        <taxon>Gaeumannomyces</taxon>
    </lineage>
</organism>
<evidence type="ECO:0000256" key="1">
    <source>
        <dbReference type="SAM" id="SignalP"/>
    </source>
</evidence>
<evidence type="ECO:0000313" key="4">
    <source>
        <dbReference type="Proteomes" id="UP000006039"/>
    </source>
</evidence>
<dbReference type="RefSeq" id="XP_009218483.1">
    <property type="nucleotide sequence ID" value="XM_009220219.1"/>
</dbReference>
<dbReference type="EnsemblFungi" id="EJT82474">
    <property type="protein sequence ID" value="EJT82474"/>
    <property type="gene ID" value="GGTG_02447"/>
</dbReference>
<evidence type="ECO:0000313" key="3">
    <source>
        <dbReference type="EnsemblFungi" id="EJT82474"/>
    </source>
</evidence>
<reference evidence="3" key="4">
    <citation type="journal article" date="2015" name="G3 (Bethesda)">
        <title>Genome sequences of three phytopathogenic species of the Magnaporthaceae family of fungi.</title>
        <authorList>
            <person name="Okagaki L.H."/>
            <person name="Nunes C.C."/>
            <person name="Sailsbery J."/>
            <person name="Clay B."/>
            <person name="Brown D."/>
            <person name="John T."/>
            <person name="Oh Y."/>
            <person name="Young N."/>
            <person name="Fitzgerald M."/>
            <person name="Haas B.J."/>
            <person name="Zeng Q."/>
            <person name="Young S."/>
            <person name="Adiconis X."/>
            <person name="Fan L."/>
            <person name="Levin J.Z."/>
            <person name="Mitchell T.K."/>
            <person name="Okubara P.A."/>
            <person name="Farman M.L."/>
            <person name="Kohn L.M."/>
            <person name="Birren B."/>
            <person name="Ma L.-J."/>
            <person name="Dean R.A."/>
        </authorList>
    </citation>
    <scope>NUCLEOTIDE SEQUENCE</scope>
    <source>
        <strain evidence="3">R3-111a-1</strain>
    </source>
</reference>
<accession>J3NME3</accession>
<evidence type="ECO:0000313" key="2">
    <source>
        <dbReference type="EMBL" id="EJT82474.1"/>
    </source>
</evidence>
<keyword evidence="4" id="KW-1185">Reference proteome</keyword>
<feature type="chain" id="PRO_5015094273" description="Ig-like domain-containing protein" evidence="1">
    <location>
        <begin position="27"/>
        <end position="209"/>
    </location>
</feature>
<dbReference type="HOGENOM" id="CLU_089018_0_0_1"/>
<feature type="signal peptide" evidence="1">
    <location>
        <begin position="1"/>
        <end position="26"/>
    </location>
</feature>
<dbReference type="PANTHER" id="PTHR35605:SF1">
    <property type="entry name" value="ECP2 EFFECTOR PROTEIN DOMAIN-CONTAINING PROTEIN-RELATED"/>
    <property type="match status" value="1"/>
</dbReference>
<reference evidence="3" key="5">
    <citation type="submission" date="2018-04" db="UniProtKB">
        <authorList>
            <consortium name="EnsemblFungi"/>
        </authorList>
    </citation>
    <scope>IDENTIFICATION</scope>
    <source>
        <strain evidence="3">R3-111a-1</strain>
    </source>
</reference>
<dbReference type="VEuPathDB" id="FungiDB:GGTG_02447"/>
<gene>
    <name evidence="3" type="primary">20342905</name>
    <name evidence="2" type="ORF">GGTG_02447</name>
</gene>
<dbReference type="OrthoDB" id="3552888at2759"/>
<dbReference type="eggNOG" id="ENOG502RN54">
    <property type="taxonomic scope" value="Eukaryota"/>
</dbReference>
<reference evidence="2" key="2">
    <citation type="submission" date="2010-07" db="EMBL/GenBank/DDBJ databases">
        <authorList>
            <consortium name="The Broad Institute Genome Sequencing Platform"/>
            <consortium name="Broad Institute Genome Sequencing Center for Infectious Disease"/>
            <person name="Ma L.-J."/>
            <person name="Dead R."/>
            <person name="Young S."/>
            <person name="Zeng Q."/>
            <person name="Koehrsen M."/>
            <person name="Alvarado L."/>
            <person name="Berlin A."/>
            <person name="Chapman S.B."/>
            <person name="Chen Z."/>
            <person name="Freedman E."/>
            <person name="Gellesch M."/>
            <person name="Goldberg J."/>
            <person name="Griggs A."/>
            <person name="Gujja S."/>
            <person name="Heilman E.R."/>
            <person name="Heiman D."/>
            <person name="Hepburn T."/>
            <person name="Howarth C."/>
            <person name="Jen D."/>
            <person name="Larson L."/>
            <person name="Mehta T."/>
            <person name="Neiman D."/>
            <person name="Pearson M."/>
            <person name="Roberts A."/>
            <person name="Saif S."/>
            <person name="Shea T."/>
            <person name="Shenoy N."/>
            <person name="Sisk P."/>
            <person name="Stolte C."/>
            <person name="Sykes S."/>
            <person name="Walk T."/>
            <person name="White J."/>
            <person name="Yandava C."/>
            <person name="Haas B."/>
            <person name="Nusbaum C."/>
            <person name="Birren B."/>
        </authorList>
    </citation>
    <scope>NUCLEOTIDE SEQUENCE</scope>
    <source>
        <strain evidence="2">R3-111a-1</strain>
    </source>
</reference>
<reference evidence="2" key="3">
    <citation type="submission" date="2010-09" db="EMBL/GenBank/DDBJ databases">
        <title>Annotation of Gaeumannomyces graminis var. tritici R3-111a-1.</title>
        <authorList>
            <consortium name="The Broad Institute Genome Sequencing Platform"/>
            <person name="Ma L.-J."/>
            <person name="Dead R."/>
            <person name="Young S.K."/>
            <person name="Zeng Q."/>
            <person name="Gargeya S."/>
            <person name="Fitzgerald M."/>
            <person name="Haas B."/>
            <person name="Abouelleil A."/>
            <person name="Alvarado L."/>
            <person name="Arachchi H.M."/>
            <person name="Berlin A."/>
            <person name="Brown A."/>
            <person name="Chapman S.B."/>
            <person name="Chen Z."/>
            <person name="Dunbar C."/>
            <person name="Freedman E."/>
            <person name="Gearin G."/>
            <person name="Gellesch M."/>
            <person name="Goldberg J."/>
            <person name="Griggs A."/>
            <person name="Gujja S."/>
            <person name="Heiman D."/>
            <person name="Howarth C."/>
            <person name="Larson L."/>
            <person name="Lui A."/>
            <person name="MacDonald P.J.P."/>
            <person name="Mehta T."/>
            <person name="Montmayeur A."/>
            <person name="Murphy C."/>
            <person name="Neiman D."/>
            <person name="Pearson M."/>
            <person name="Priest M."/>
            <person name="Roberts A."/>
            <person name="Saif S."/>
            <person name="Shea T."/>
            <person name="Shenoy N."/>
            <person name="Sisk P."/>
            <person name="Stolte C."/>
            <person name="Sykes S."/>
            <person name="Yandava C."/>
            <person name="Wortman J."/>
            <person name="Nusbaum C."/>
            <person name="Birren B."/>
        </authorList>
    </citation>
    <scope>NUCLEOTIDE SEQUENCE</scope>
    <source>
        <strain evidence="2">R3-111a-1</strain>
    </source>
</reference>
<dbReference type="AlphaFoldDB" id="J3NME3"/>
<protein>
    <recommendedName>
        <fullName evidence="5">Ig-like domain-containing protein</fullName>
    </recommendedName>
</protein>
<evidence type="ECO:0008006" key="5">
    <source>
        <dbReference type="Google" id="ProtNLM"/>
    </source>
</evidence>
<sequence length="209" mass="22801">MRLTHLASPAALLLLAAGPQAVLVVAKPSPIVPRDDAVSTGAMGNMTWEGELEPGKGKVTLTGPTFENIEQQARQLNETYSIFNFNRPHAEMAKFAEAEAAPAGVRSHDCMRYKLPIARIPWILDSAETLRRAGGTCTLTGKLCTRAACQWGSGIFWCNDNVGTLAVPCATIGERAIYLEERCTNNVHFMQGSVTDDWNWRTIVHGDNC</sequence>
<dbReference type="Proteomes" id="UP000006039">
    <property type="component" value="Unassembled WGS sequence"/>
</dbReference>
<dbReference type="GeneID" id="20342905"/>
<dbReference type="PANTHER" id="PTHR35605">
    <property type="entry name" value="ECP2 EFFECTOR PROTEIN DOMAIN-CONTAINING PROTEIN-RELATED"/>
    <property type="match status" value="1"/>
</dbReference>
<reference evidence="4" key="1">
    <citation type="submission" date="2010-07" db="EMBL/GenBank/DDBJ databases">
        <title>The genome sequence of Gaeumannomyces graminis var. tritici strain R3-111a-1.</title>
        <authorList>
            <consortium name="The Broad Institute Genome Sequencing Platform"/>
            <person name="Ma L.-J."/>
            <person name="Dead R."/>
            <person name="Young S."/>
            <person name="Zeng Q."/>
            <person name="Koehrsen M."/>
            <person name="Alvarado L."/>
            <person name="Berlin A."/>
            <person name="Chapman S.B."/>
            <person name="Chen Z."/>
            <person name="Freedman E."/>
            <person name="Gellesch M."/>
            <person name="Goldberg J."/>
            <person name="Griggs A."/>
            <person name="Gujja S."/>
            <person name="Heilman E.R."/>
            <person name="Heiman D."/>
            <person name="Hepburn T."/>
            <person name="Howarth C."/>
            <person name="Jen D."/>
            <person name="Larson L."/>
            <person name="Mehta T."/>
            <person name="Neiman D."/>
            <person name="Pearson M."/>
            <person name="Roberts A."/>
            <person name="Saif S."/>
            <person name="Shea T."/>
            <person name="Shenoy N."/>
            <person name="Sisk P."/>
            <person name="Stolte C."/>
            <person name="Sykes S."/>
            <person name="Walk T."/>
            <person name="White J."/>
            <person name="Yandava C."/>
            <person name="Haas B."/>
            <person name="Nusbaum C."/>
            <person name="Birren B."/>
        </authorList>
    </citation>
    <scope>NUCLEOTIDE SEQUENCE [LARGE SCALE GENOMIC DNA]</scope>
    <source>
        <strain evidence="4">R3-111a-1</strain>
    </source>
</reference>